<gene>
    <name evidence="1" type="ORF">CTTA_3742</name>
</gene>
<name>A0A5A7MFY5_COMTE</name>
<organism evidence="1 2">
    <name type="scientific">Comamonas testosteroni</name>
    <name type="common">Pseudomonas testosteroni</name>
    <dbReference type="NCBI Taxonomy" id="285"/>
    <lineage>
        <taxon>Bacteria</taxon>
        <taxon>Pseudomonadati</taxon>
        <taxon>Pseudomonadota</taxon>
        <taxon>Betaproteobacteria</taxon>
        <taxon>Burkholderiales</taxon>
        <taxon>Comamonadaceae</taxon>
        <taxon>Comamonas</taxon>
    </lineage>
</organism>
<proteinExistence type="predicted"/>
<dbReference type="Proteomes" id="UP000323105">
    <property type="component" value="Unassembled WGS sequence"/>
</dbReference>
<dbReference type="AlphaFoldDB" id="A0A5A7MFY5"/>
<comment type="caution">
    <text evidence="1">The sequence shown here is derived from an EMBL/GenBank/DDBJ whole genome shotgun (WGS) entry which is preliminary data.</text>
</comment>
<dbReference type="RefSeq" id="WP_149356418.1">
    <property type="nucleotide sequence ID" value="NZ_BKBW01000008.1"/>
</dbReference>
<accession>A0A5A7MFY5</accession>
<reference evidence="1 2" key="1">
    <citation type="journal article" date="2019" name="Microbiol. Resour. Announc.">
        <title>Draft Genome Sequence of Comamonas testosteroni TA441, a Bacterium That Has a Cryptic Phenol Degradation Gene Cluster.</title>
        <authorList>
            <person name="Arai H."/>
            <person name="Ishii M."/>
        </authorList>
    </citation>
    <scope>NUCLEOTIDE SEQUENCE [LARGE SCALE GENOMIC DNA]</scope>
    <source>
        <strain evidence="1 2">TA441</strain>
    </source>
</reference>
<evidence type="ECO:0000313" key="2">
    <source>
        <dbReference type="Proteomes" id="UP000323105"/>
    </source>
</evidence>
<evidence type="ECO:0000313" key="1">
    <source>
        <dbReference type="EMBL" id="GEQ76737.1"/>
    </source>
</evidence>
<sequence length="121" mass="13282">MALDYLEFDYSEDEEGTGTWDAMASVRAERVPALAGEIEALLLWACRKFAGRQGAVEDGHDWDYDLQAQDDEGLPLNARFDKTAGRLELQASATGRTTVSLCLSGSMQFGDALRQAFDLEA</sequence>
<protein>
    <submittedName>
        <fullName evidence="1">Uncharacterized protein</fullName>
    </submittedName>
</protein>
<dbReference type="EMBL" id="BKBW01000008">
    <property type="protein sequence ID" value="GEQ76737.1"/>
    <property type="molecule type" value="Genomic_DNA"/>
</dbReference>